<dbReference type="InterPro" id="IPR005198">
    <property type="entry name" value="Glyco_hydro_76"/>
</dbReference>
<dbReference type="Gene3D" id="1.50.10.20">
    <property type="match status" value="1"/>
</dbReference>
<keyword evidence="5" id="KW-1185">Reference proteome</keyword>
<feature type="signal peptide" evidence="3">
    <location>
        <begin position="1"/>
        <end position="19"/>
    </location>
</feature>
<feature type="chain" id="PRO_5034503599" evidence="3">
    <location>
        <begin position="20"/>
        <end position="576"/>
    </location>
</feature>
<evidence type="ECO:0000256" key="3">
    <source>
        <dbReference type="SAM" id="SignalP"/>
    </source>
</evidence>
<name>A0A8H6U3B3_9AGAR</name>
<feature type="region of interest" description="Disordered" evidence="1">
    <location>
        <begin position="420"/>
        <end position="442"/>
    </location>
</feature>
<evidence type="ECO:0000256" key="2">
    <source>
        <dbReference type="SAM" id="Phobius"/>
    </source>
</evidence>
<evidence type="ECO:0000313" key="4">
    <source>
        <dbReference type="EMBL" id="KAF7328326.1"/>
    </source>
</evidence>
<keyword evidence="3" id="KW-0732">Signal</keyword>
<dbReference type="AlphaFoldDB" id="A0A8H6U3B3"/>
<evidence type="ECO:0000256" key="1">
    <source>
        <dbReference type="SAM" id="MobiDB-lite"/>
    </source>
</evidence>
<keyword evidence="2" id="KW-0812">Transmembrane</keyword>
<reference evidence="4" key="1">
    <citation type="submission" date="2020-05" db="EMBL/GenBank/DDBJ databases">
        <title>Mycena genomes resolve the evolution of fungal bioluminescence.</title>
        <authorList>
            <person name="Tsai I.J."/>
        </authorList>
    </citation>
    <scope>NUCLEOTIDE SEQUENCE</scope>
    <source>
        <strain evidence="4">CCC161011</strain>
    </source>
</reference>
<dbReference type="GO" id="GO:0005975">
    <property type="term" value="P:carbohydrate metabolic process"/>
    <property type="evidence" value="ECO:0007669"/>
    <property type="project" value="InterPro"/>
</dbReference>
<feature type="transmembrane region" description="Helical" evidence="2">
    <location>
        <begin position="449"/>
        <end position="470"/>
    </location>
</feature>
<dbReference type="EMBL" id="JACAZI010000036">
    <property type="protein sequence ID" value="KAF7328326.1"/>
    <property type="molecule type" value="Genomic_DNA"/>
</dbReference>
<sequence length="576" mass="62204">MLPILSLVVGSYFLALCRGGQLASTSWRRPNITISLEDRINIAAAGIEMARSKLGPDAQFDGQSLGYAGQLYSQMAEFDIATNQTRYRDTLKEYFLKAPHRSSNFSDVFVSPFRWLSPLLLTLNCLSAGFCTDLSAYGHAGAIAYAAYKDQVFLDYAIQSWYFGQKYTLTAQQVAAGKTDIKNFTIASQCQDSNNYGGRHILCESLFSSIGFCSCVSGVQNNALDTDDIGTLATGLSALLAKATPDPMYHKAAIDSASFIKDHLLNGLDQVQDIISAQPGCPTNSLQESYNAGLVIEGLSILYSVTGDADTLALLNNIVNATIPNPAWQDSSGVLTNGDLYLPRGLITLYARNLTPKFQEDIGHYIAVQFNAITDLATANGTNIYGNSWAGPPNSTFDPFHQINALETLVSAISLRNNSDSSTLPAPSPTPTESGITPSLPQHSSNKTVIIGAILGTVASMGVAMGIWVIGRRRRRSKSASLGMSRVSPFGIWYNFRRRGKRSRDALGEAPAPVAGPRLAKNAPVPQRVPPVAPAQNSTPVQPPVNLPTAELVRMLNERLQGQDWDEEEAPPDYPV</sequence>
<dbReference type="Proteomes" id="UP000620124">
    <property type="component" value="Unassembled WGS sequence"/>
</dbReference>
<keyword evidence="2" id="KW-0472">Membrane</keyword>
<protein>
    <submittedName>
        <fullName evidence="4">Glycoside hydrolase family 76 protein</fullName>
    </submittedName>
</protein>
<keyword evidence="2" id="KW-1133">Transmembrane helix</keyword>
<dbReference type="SUPFAM" id="SSF48208">
    <property type="entry name" value="Six-hairpin glycosidases"/>
    <property type="match status" value="1"/>
</dbReference>
<dbReference type="GO" id="GO:0016787">
    <property type="term" value="F:hydrolase activity"/>
    <property type="evidence" value="ECO:0007669"/>
    <property type="project" value="UniProtKB-KW"/>
</dbReference>
<feature type="region of interest" description="Disordered" evidence="1">
    <location>
        <begin position="504"/>
        <end position="545"/>
    </location>
</feature>
<evidence type="ECO:0000313" key="5">
    <source>
        <dbReference type="Proteomes" id="UP000620124"/>
    </source>
</evidence>
<dbReference type="Pfam" id="PF03663">
    <property type="entry name" value="Glyco_hydro_76"/>
    <property type="match status" value="1"/>
</dbReference>
<organism evidence="4 5">
    <name type="scientific">Mycena venus</name>
    <dbReference type="NCBI Taxonomy" id="2733690"/>
    <lineage>
        <taxon>Eukaryota</taxon>
        <taxon>Fungi</taxon>
        <taxon>Dikarya</taxon>
        <taxon>Basidiomycota</taxon>
        <taxon>Agaricomycotina</taxon>
        <taxon>Agaricomycetes</taxon>
        <taxon>Agaricomycetidae</taxon>
        <taxon>Agaricales</taxon>
        <taxon>Marasmiineae</taxon>
        <taxon>Mycenaceae</taxon>
        <taxon>Mycena</taxon>
    </lineage>
</organism>
<dbReference type="OrthoDB" id="3068171at2759"/>
<gene>
    <name evidence="4" type="ORF">MVEN_02548000</name>
</gene>
<keyword evidence="4" id="KW-0378">Hydrolase</keyword>
<accession>A0A8H6U3B3</accession>
<dbReference type="InterPro" id="IPR008928">
    <property type="entry name" value="6-hairpin_glycosidase_sf"/>
</dbReference>
<comment type="caution">
    <text evidence="4">The sequence shown here is derived from an EMBL/GenBank/DDBJ whole genome shotgun (WGS) entry which is preliminary data.</text>
</comment>
<proteinExistence type="predicted"/>